<evidence type="ECO:0000313" key="1">
    <source>
        <dbReference type="EMBL" id="CAE0304440.1"/>
    </source>
</evidence>
<dbReference type="AlphaFoldDB" id="A0A7S3HT54"/>
<protein>
    <submittedName>
        <fullName evidence="1">Uncharacterized protein</fullName>
    </submittedName>
</protein>
<gene>
    <name evidence="1" type="ORF">SELO1098_LOCUS33311</name>
</gene>
<sequence length="118" mass="13072">MHRHATYEAPLCAEDPHIMLFWAAMHELPTKNVQALLKQLMPPTTSPARVHQVLYGAKHAPSSPPAPFCLHILPPTAVAMLSPDVSEIVLFADRSALALPRYSSLKVMMDYLHHVSTV</sequence>
<reference evidence="1" key="1">
    <citation type="submission" date="2021-01" db="EMBL/GenBank/DDBJ databases">
        <authorList>
            <person name="Corre E."/>
            <person name="Pelletier E."/>
            <person name="Niang G."/>
            <person name="Scheremetjew M."/>
            <person name="Finn R."/>
            <person name="Kale V."/>
            <person name="Holt S."/>
            <person name="Cochrane G."/>
            <person name="Meng A."/>
            <person name="Brown T."/>
            <person name="Cohen L."/>
        </authorList>
    </citation>
    <scope>NUCLEOTIDE SEQUENCE</scope>
    <source>
        <strain evidence="1">CCAP 955/1</strain>
    </source>
</reference>
<proteinExistence type="predicted"/>
<organism evidence="1">
    <name type="scientific">Spumella elongata</name>
    <dbReference type="NCBI Taxonomy" id="89044"/>
    <lineage>
        <taxon>Eukaryota</taxon>
        <taxon>Sar</taxon>
        <taxon>Stramenopiles</taxon>
        <taxon>Ochrophyta</taxon>
        <taxon>Chrysophyceae</taxon>
        <taxon>Chromulinales</taxon>
        <taxon>Chromulinaceae</taxon>
        <taxon>Spumella</taxon>
    </lineage>
</organism>
<dbReference type="EMBL" id="HBIC01064842">
    <property type="protein sequence ID" value="CAE0304440.1"/>
    <property type="molecule type" value="Transcribed_RNA"/>
</dbReference>
<accession>A0A7S3HT54</accession>
<name>A0A7S3HT54_9STRA</name>